<feature type="compositionally biased region" description="Polar residues" evidence="6">
    <location>
        <begin position="206"/>
        <end position="219"/>
    </location>
</feature>
<comment type="similarity">
    <text evidence="2">Belongs to the fl(2)d family.</text>
</comment>
<name>A0A0H2S2C3_9AGAM</name>
<dbReference type="STRING" id="27342.A0A0H2S2C3"/>
<dbReference type="GO" id="GO:0006397">
    <property type="term" value="P:mRNA processing"/>
    <property type="evidence" value="ECO:0007669"/>
    <property type="project" value="UniProtKB-KW"/>
</dbReference>
<feature type="compositionally biased region" description="Basic and acidic residues" evidence="6">
    <location>
        <begin position="265"/>
        <end position="325"/>
    </location>
</feature>
<organism evidence="7 8">
    <name type="scientific">Schizopora paradoxa</name>
    <dbReference type="NCBI Taxonomy" id="27342"/>
    <lineage>
        <taxon>Eukaryota</taxon>
        <taxon>Fungi</taxon>
        <taxon>Dikarya</taxon>
        <taxon>Basidiomycota</taxon>
        <taxon>Agaricomycotina</taxon>
        <taxon>Agaricomycetes</taxon>
        <taxon>Hymenochaetales</taxon>
        <taxon>Schizoporaceae</taxon>
        <taxon>Schizopora</taxon>
    </lineage>
</organism>
<dbReference type="GO" id="GO:0005634">
    <property type="term" value="C:nucleus"/>
    <property type="evidence" value="ECO:0007669"/>
    <property type="project" value="UniProtKB-SubCell"/>
</dbReference>
<reference evidence="7 8" key="1">
    <citation type="submission" date="2015-04" db="EMBL/GenBank/DDBJ databases">
        <title>Complete genome sequence of Schizopora paradoxa KUC8140, a cosmopolitan wood degrader in East Asia.</title>
        <authorList>
            <consortium name="DOE Joint Genome Institute"/>
            <person name="Min B."/>
            <person name="Park H."/>
            <person name="Jang Y."/>
            <person name="Kim J.-J."/>
            <person name="Kim K.H."/>
            <person name="Pangilinan J."/>
            <person name="Lipzen A."/>
            <person name="Riley R."/>
            <person name="Grigoriev I.V."/>
            <person name="Spatafora J.W."/>
            <person name="Choi I.-G."/>
        </authorList>
    </citation>
    <scope>NUCLEOTIDE SEQUENCE [LARGE SCALE GENOMIC DNA]</scope>
    <source>
        <strain evidence="7 8">KUC8140</strain>
    </source>
</reference>
<feature type="compositionally biased region" description="Basic and acidic residues" evidence="6">
    <location>
        <begin position="355"/>
        <end position="366"/>
    </location>
</feature>
<dbReference type="Proteomes" id="UP000053477">
    <property type="component" value="Unassembled WGS sequence"/>
</dbReference>
<dbReference type="Pfam" id="PF17098">
    <property type="entry name" value="Wtap"/>
    <property type="match status" value="1"/>
</dbReference>
<dbReference type="GO" id="GO:0000381">
    <property type="term" value="P:regulation of alternative mRNA splicing, via spliceosome"/>
    <property type="evidence" value="ECO:0007669"/>
    <property type="project" value="InterPro"/>
</dbReference>
<keyword evidence="3" id="KW-0507">mRNA processing</keyword>
<sequence length="366" mass="42001">MEPPTQREIELEMLLREREKQVAELTDEVYQLRKYLANQNPPLRSESVSLPPPLLSLLQPYVSGQQSPDAQRSGSSTMTAGLIQRTRVLQEENDELYELLRTSETGKLKEEVRCLKNVITRMERALGDSNNAITTLSDELEKSQKEFLSRQNIEPRNSRRDSPSPPRHEDRSVPPGSPNSHKAVPTGPRAHKKPRLNDNDARLSPARSNVSVHVSNSTLAPVHSNRASRHERSPHGGSRSRRSPTKEHRMDVDVDQKSSHRSKSLSRDRSRDHQRERDHEREKEREREHQRQRDRERERAREKDHDRDRDRANERHRDRERDRSKRNGTHSHGGRGSGGGGGKKGAARSTPTQDNGDRTLAERMGL</sequence>
<feature type="compositionally biased region" description="Gly residues" evidence="6">
    <location>
        <begin position="334"/>
        <end position="344"/>
    </location>
</feature>
<evidence type="ECO:0000313" key="8">
    <source>
        <dbReference type="Proteomes" id="UP000053477"/>
    </source>
</evidence>
<evidence type="ECO:0000256" key="6">
    <source>
        <dbReference type="SAM" id="MobiDB-lite"/>
    </source>
</evidence>
<gene>
    <name evidence="7" type="ORF">SCHPADRAFT_914280</name>
</gene>
<dbReference type="AlphaFoldDB" id="A0A0H2S2C3"/>
<dbReference type="OrthoDB" id="3363802at2759"/>
<feature type="compositionally biased region" description="Basic and acidic residues" evidence="6">
    <location>
        <begin position="244"/>
        <end position="258"/>
    </location>
</feature>
<keyword evidence="8" id="KW-1185">Reference proteome</keyword>
<accession>A0A0H2S2C3</accession>
<evidence type="ECO:0000256" key="5">
    <source>
        <dbReference type="ARBA" id="ARBA00023242"/>
    </source>
</evidence>
<evidence type="ECO:0000313" key="7">
    <source>
        <dbReference type="EMBL" id="KLO15903.1"/>
    </source>
</evidence>
<evidence type="ECO:0000256" key="1">
    <source>
        <dbReference type="ARBA" id="ARBA00004123"/>
    </source>
</evidence>
<dbReference type="InParanoid" id="A0A0H2S2C3"/>
<evidence type="ECO:0000256" key="3">
    <source>
        <dbReference type="ARBA" id="ARBA00022664"/>
    </source>
</evidence>
<dbReference type="GO" id="GO:0016556">
    <property type="term" value="P:mRNA modification"/>
    <property type="evidence" value="ECO:0007669"/>
    <property type="project" value="InterPro"/>
</dbReference>
<dbReference type="GO" id="GO:0008380">
    <property type="term" value="P:RNA splicing"/>
    <property type="evidence" value="ECO:0007669"/>
    <property type="project" value="UniProtKB-KW"/>
</dbReference>
<comment type="subcellular location">
    <subcellularLocation>
        <location evidence="1">Nucleus</location>
    </subcellularLocation>
</comment>
<dbReference type="InterPro" id="IPR033757">
    <property type="entry name" value="WTAP"/>
</dbReference>
<proteinExistence type="inferred from homology"/>
<feature type="compositionally biased region" description="Basic and acidic residues" evidence="6">
    <location>
        <begin position="156"/>
        <end position="172"/>
    </location>
</feature>
<protein>
    <submittedName>
        <fullName evidence="7">Uncharacterized protein</fullName>
    </submittedName>
</protein>
<evidence type="ECO:0000256" key="2">
    <source>
        <dbReference type="ARBA" id="ARBA00010313"/>
    </source>
</evidence>
<evidence type="ECO:0000256" key="4">
    <source>
        <dbReference type="ARBA" id="ARBA00023187"/>
    </source>
</evidence>
<keyword evidence="4" id="KW-0508">mRNA splicing</keyword>
<feature type="region of interest" description="Disordered" evidence="6">
    <location>
        <begin position="144"/>
        <end position="366"/>
    </location>
</feature>
<dbReference type="EMBL" id="KQ085923">
    <property type="protein sequence ID" value="KLO15903.1"/>
    <property type="molecule type" value="Genomic_DNA"/>
</dbReference>
<keyword evidence="5" id="KW-0539">Nucleus</keyword>